<dbReference type="SUPFAM" id="SSF53098">
    <property type="entry name" value="Ribonuclease H-like"/>
    <property type="match status" value="1"/>
</dbReference>
<dbReference type="PROSITE" id="PS50994">
    <property type="entry name" value="INTEGRASE"/>
    <property type="match status" value="1"/>
</dbReference>
<keyword evidence="3" id="KW-1185">Reference proteome</keyword>
<dbReference type="Gene3D" id="3.30.420.10">
    <property type="entry name" value="Ribonuclease H-like superfamily/Ribonuclease H"/>
    <property type="match status" value="1"/>
</dbReference>
<dbReference type="InterPro" id="IPR001584">
    <property type="entry name" value="Integrase_cat-core"/>
</dbReference>
<proteinExistence type="predicted"/>
<protein>
    <recommendedName>
        <fullName evidence="1">Integrase catalytic domain-containing protein</fullName>
    </recommendedName>
</protein>
<evidence type="ECO:0000313" key="3">
    <source>
        <dbReference type="Proteomes" id="UP001454036"/>
    </source>
</evidence>
<dbReference type="PANTHER" id="PTHR42648">
    <property type="entry name" value="TRANSPOSASE, PUTATIVE-RELATED"/>
    <property type="match status" value="1"/>
</dbReference>
<feature type="domain" description="Integrase catalytic" evidence="1">
    <location>
        <begin position="77"/>
        <end position="240"/>
    </location>
</feature>
<dbReference type="InterPro" id="IPR012337">
    <property type="entry name" value="RNaseH-like_sf"/>
</dbReference>
<evidence type="ECO:0000259" key="1">
    <source>
        <dbReference type="PROSITE" id="PS50994"/>
    </source>
</evidence>
<dbReference type="InterPro" id="IPR025724">
    <property type="entry name" value="GAG-pre-integrase_dom"/>
</dbReference>
<name>A0AAV3PW29_LITER</name>
<dbReference type="InterPro" id="IPR039537">
    <property type="entry name" value="Retrotran_Ty1/copia-like"/>
</dbReference>
<dbReference type="GO" id="GO:0015074">
    <property type="term" value="P:DNA integration"/>
    <property type="evidence" value="ECO:0007669"/>
    <property type="project" value="InterPro"/>
</dbReference>
<gene>
    <name evidence="2" type="ORF">LIER_13491</name>
</gene>
<evidence type="ECO:0000313" key="2">
    <source>
        <dbReference type="EMBL" id="GAA0155860.1"/>
    </source>
</evidence>
<organism evidence="2 3">
    <name type="scientific">Lithospermum erythrorhizon</name>
    <name type="common">Purple gromwell</name>
    <name type="synonym">Lithospermum officinale var. erythrorhizon</name>
    <dbReference type="NCBI Taxonomy" id="34254"/>
    <lineage>
        <taxon>Eukaryota</taxon>
        <taxon>Viridiplantae</taxon>
        <taxon>Streptophyta</taxon>
        <taxon>Embryophyta</taxon>
        <taxon>Tracheophyta</taxon>
        <taxon>Spermatophyta</taxon>
        <taxon>Magnoliopsida</taxon>
        <taxon>eudicotyledons</taxon>
        <taxon>Gunneridae</taxon>
        <taxon>Pentapetalae</taxon>
        <taxon>asterids</taxon>
        <taxon>lamiids</taxon>
        <taxon>Boraginales</taxon>
        <taxon>Boraginaceae</taxon>
        <taxon>Boraginoideae</taxon>
        <taxon>Lithospermeae</taxon>
        <taxon>Lithospermum</taxon>
    </lineage>
</organism>
<dbReference type="EMBL" id="BAABME010002734">
    <property type="protein sequence ID" value="GAA0155860.1"/>
    <property type="molecule type" value="Genomic_DNA"/>
</dbReference>
<comment type="caution">
    <text evidence="2">The sequence shown here is derived from an EMBL/GenBank/DDBJ whole genome shotgun (WGS) entry which is preliminary data.</text>
</comment>
<dbReference type="InterPro" id="IPR036397">
    <property type="entry name" value="RNaseH_sf"/>
</dbReference>
<dbReference type="AlphaFoldDB" id="A0AAV3PW29"/>
<dbReference type="Pfam" id="PF13976">
    <property type="entry name" value="gag_pre-integrs"/>
    <property type="match status" value="1"/>
</dbReference>
<dbReference type="Proteomes" id="UP001454036">
    <property type="component" value="Unassembled WGS sequence"/>
</dbReference>
<dbReference type="PANTHER" id="PTHR42648:SF26">
    <property type="entry name" value="INTEGRASE CATALYTIC DOMAIN-CONTAINING PROTEIN"/>
    <property type="match status" value="1"/>
</dbReference>
<dbReference type="GO" id="GO:0003676">
    <property type="term" value="F:nucleic acid binding"/>
    <property type="evidence" value="ECO:0007669"/>
    <property type="project" value="InterPro"/>
</dbReference>
<accession>A0AAV3PW29</accession>
<sequence>MKDHSIHSALHPFMHVSQEVSIPAQLWHQRLGHPSSDVLVSLANKQLILCNSTIDSHCNVCQSGKHIKQPFSASNSSYNAPFQLVLSDVWQSPISSPSGLKYYVIFIDAFTRYSWVYPLKRKSNTLQMFNQFYSMIKNIFKANLIMFQADEEVEFHKLESTFKANSIQYRYSCPGTPQQNEIVERKHRHIAEKLRCLLFQSQIPFTFWVKALNSTVFLINSLPSKSLQSVSPYYKLYGSNPYYTSPKIFGFLYYPNITKPIYNKYNPRS</sequence>
<reference evidence="2 3" key="1">
    <citation type="submission" date="2024-01" db="EMBL/GenBank/DDBJ databases">
        <title>The complete chloroplast genome sequence of Lithospermum erythrorhizon: insights into the phylogenetic relationship among Boraginaceae species and the maternal lineages of purple gromwells.</title>
        <authorList>
            <person name="Okada T."/>
            <person name="Watanabe K."/>
        </authorList>
    </citation>
    <scope>NUCLEOTIDE SEQUENCE [LARGE SCALE GENOMIC DNA]</scope>
</reference>